<dbReference type="AlphaFoldDB" id="A0A9P4X2G4"/>
<dbReference type="PANTHER" id="PTHR38791">
    <property type="entry name" value="ZN(II)2CYS6 TRANSCRIPTION FACTOR (EUROFUNG)-RELATED-RELATED"/>
    <property type="match status" value="1"/>
</dbReference>
<reference evidence="3 4" key="1">
    <citation type="submission" date="2018-06" db="EMBL/GenBank/DDBJ databases">
        <title>Genome analysis of cellulolytic fungus Trichoderma lentiforme CFAM-422.</title>
        <authorList>
            <person name="Steindorff A.S."/>
            <person name="Formighieri E.F."/>
            <person name="Midorikawa G.E.O."/>
            <person name="Tamietti M.S."/>
            <person name="Ramos E.Z."/>
            <person name="Silva A.S."/>
            <person name="Bon E.P.S."/>
            <person name="Mendes T.D."/>
            <person name="Damaso M.C.T."/>
            <person name="Favaro L.C.L."/>
        </authorList>
    </citation>
    <scope>NUCLEOTIDE SEQUENCE [LARGE SCALE GENOMIC DNA]</scope>
    <source>
        <strain evidence="3 4">CFAM-422</strain>
    </source>
</reference>
<evidence type="ECO:0000313" key="3">
    <source>
        <dbReference type="EMBL" id="KAF3057474.1"/>
    </source>
</evidence>
<proteinExistence type="predicted"/>
<protein>
    <recommendedName>
        <fullName evidence="5">Zn(2)-C6 fungal-type domain-containing protein</fullName>
    </recommendedName>
</protein>
<name>A0A9P4X2G4_9HYPO</name>
<dbReference type="InterPro" id="IPR001138">
    <property type="entry name" value="Zn2Cys6_DnaBD"/>
</dbReference>
<dbReference type="Proteomes" id="UP000801864">
    <property type="component" value="Unassembled WGS sequence"/>
</dbReference>
<dbReference type="CDD" id="cd00067">
    <property type="entry name" value="GAL4"/>
    <property type="match status" value="1"/>
</dbReference>
<feature type="region of interest" description="Disordered" evidence="2">
    <location>
        <begin position="82"/>
        <end position="110"/>
    </location>
</feature>
<accession>A0A9P4X2G4</accession>
<dbReference type="EMBL" id="QLNT01000029">
    <property type="protein sequence ID" value="KAF3057474.1"/>
    <property type="molecule type" value="Genomic_DNA"/>
</dbReference>
<gene>
    <name evidence="3" type="ORF">CFAM422_012369</name>
</gene>
<dbReference type="GO" id="GO:0008270">
    <property type="term" value="F:zinc ion binding"/>
    <property type="evidence" value="ECO:0007669"/>
    <property type="project" value="InterPro"/>
</dbReference>
<evidence type="ECO:0000256" key="2">
    <source>
        <dbReference type="SAM" id="MobiDB-lite"/>
    </source>
</evidence>
<organism evidence="3 4">
    <name type="scientific">Trichoderma lentiforme</name>
    <dbReference type="NCBI Taxonomy" id="1567552"/>
    <lineage>
        <taxon>Eukaryota</taxon>
        <taxon>Fungi</taxon>
        <taxon>Dikarya</taxon>
        <taxon>Ascomycota</taxon>
        <taxon>Pezizomycotina</taxon>
        <taxon>Sordariomycetes</taxon>
        <taxon>Hypocreomycetidae</taxon>
        <taxon>Hypocreales</taxon>
        <taxon>Hypocreaceae</taxon>
        <taxon>Trichoderma</taxon>
    </lineage>
</organism>
<dbReference type="InterPro" id="IPR053175">
    <property type="entry name" value="DHMBA_Reg_Transcription_Factor"/>
</dbReference>
<evidence type="ECO:0000256" key="1">
    <source>
        <dbReference type="ARBA" id="ARBA00023242"/>
    </source>
</evidence>
<dbReference type="InterPro" id="IPR036864">
    <property type="entry name" value="Zn2-C6_fun-type_DNA-bd_sf"/>
</dbReference>
<keyword evidence="1" id="KW-0539">Nucleus</keyword>
<evidence type="ECO:0008006" key="5">
    <source>
        <dbReference type="Google" id="ProtNLM"/>
    </source>
</evidence>
<dbReference type="GO" id="GO:0000981">
    <property type="term" value="F:DNA-binding transcription factor activity, RNA polymerase II-specific"/>
    <property type="evidence" value="ECO:0007669"/>
    <property type="project" value="InterPro"/>
</dbReference>
<dbReference type="PANTHER" id="PTHR38791:SF12">
    <property type="entry name" value="TRANSCRIPTION FACTOR DOMAIN-CONTAINING PROTEIN-RELATED"/>
    <property type="match status" value="1"/>
</dbReference>
<feature type="region of interest" description="Disordered" evidence="2">
    <location>
        <begin position="336"/>
        <end position="355"/>
    </location>
</feature>
<feature type="compositionally biased region" description="Basic residues" evidence="2">
    <location>
        <begin position="88"/>
        <end position="99"/>
    </location>
</feature>
<sequence>MPYNGPSKGCRRCVSIKVKVTIFFFLKMTHCVQKNLRTGLGANHASQCDENKPSCLRCRKATQVCEYKDTFDLILRNQSHHAAETAKSKWRRRATRPRHSPSPPGTNSIQVASSQQIYPNSALVPKSVSLRPSLQHMVQLRFLYDFASAQDRAPEIRGSLDQIPQMMADSSPNSWFHSALSALSLVNFGGRLKSQEAKDAAVVFYNDALGRFASVMSHSTAGKIKMEEVLFGIFLLGIYEVMTSTDFDGIYAIHLRGAISILEHFWEGGEGKKRLDKPCYAPVLHMQTLIFCLANNEPPPSFLADMKLHATSDPRSDLTTLMHRACEIRYNLTQRSSSIENENPNEKPSQKLHPHLQEPMDVDEALEEWYQRNTSPGEWASARICLVNVQSRPQWARELFSLPGSPSEMLIYDSFLAALSTNLYRGTRLLLNLSILECAHPGADPLHSNTETSGINESVASSTAALLMEIINDLCMTVPSMLQLTATGGLDDPQSTDELYSLRGMLMLWPLSAAMACLQNKHVQKLDVDFRRGWVQGVLAFLRDSMSLAKAQAFITKYN</sequence>
<keyword evidence="4" id="KW-1185">Reference proteome</keyword>
<comment type="caution">
    <text evidence="3">The sequence shown here is derived from an EMBL/GenBank/DDBJ whole genome shotgun (WGS) entry which is preliminary data.</text>
</comment>
<dbReference type="Gene3D" id="4.10.240.10">
    <property type="entry name" value="Zn(2)-C6 fungal-type DNA-binding domain"/>
    <property type="match status" value="1"/>
</dbReference>
<evidence type="ECO:0000313" key="4">
    <source>
        <dbReference type="Proteomes" id="UP000801864"/>
    </source>
</evidence>